<dbReference type="AlphaFoldDB" id="A0AAD9U8F4"/>
<evidence type="ECO:0000259" key="6">
    <source>
        <dbReference type="Pfam" id="PF00294"/>
    </source>
</evidence>
<keyword evidence="3" id="KW-0547">Nucleotide-binding</keyword>
<evidence type="ECO:0000256" key="3">
    <source>
        <dbReference type="ARBA" id="ARBA00022741"/>
    </source>
</evidence>
<evidence type="ECO:0000256" key="4">
    <source>
        <dbReference type="ARBA" id="ARBA00022777"/>
    </source>
</evidence>
<evidence type="ECO:0000256" key="5">
    <source>
        <dbReference type="ARBA" id="ARBA00022840"/>
    </source>
</evidence>
<evidence type="ECO:0000256" key="2">
    <source>
        <dbReference type="ARBA" id="ARBA00022679"/>
    </source>
</evidence>
<dbReference type="Gene3D" id="2.20.150.10">
    <property type="entry name" value="putative 5-dehydro-2- deoxygluconokinase"/>
    <property type="match status" value="1"/>
</dbReference>
<protein>
    <recommendedName>
        <fullName evidence="6">Carbohydrate kinase PfkB domain-containing protein</fullName>
    </recommendedName>
</protein>
<dbReference type="GO" id="GO:0008865">
    <property type="term" value="F:fructokinase activity"/>
    <property type="evidence" value="ECO:0007669"/>
    <property type="project" value="TreeGrafter"/>
</dbReference>
<comment type="caution">
    <text evidence="7">The sequence shown here is derived from an EMBL/GenBank/DDBJ whole genome shotgun (WGS) entry which is preliminary data.</text>
</comment>
<keyword evidence="5" id="KW-0067">ATP-binding</keyword>
<dbReference type="GO" id="GO:0005524">
    <property type="term" value="F:ATP binding"/>
    <property type="evidence" value="ECO:0007669"/>
    <property type="project" value="UniProtKB-KW"/>
</dbReference>
<keyword evidence="2" id="KW-0808">Transferase</keyword>
<reference evidence="7" key="1">
    <citation type="journal article" date="2023" name="Plant J.">
        <title>Genome sequences and population genomics provide insights into the demographic history, inbreeding, and mutation load of two 'living fossil' tree species of Dipteronia.</title>
        <authorList>
            <person name="Feng Y."/>
            <person name="Comes H.P."/>
            <person name="Chen J."/>
            <person name="Zhu S."/>
            <person name="Lu R."/>
            <person name="Zhang X."/>
            <person name="Li P."/>
            <person name="Qiu J."/>
            <person name="Olsen K.M."/>
            <person name="Qiu Y."/>
        </authorList>
    </citation>
    <scope>NUCLEOTIDE SEQUENCE</scope>
    <source>
        <strain evidence="7">KIB01</strain>
    </source>
</reference>
<dbReference type="SUPFAM" id="SSF53613">
    <property type="entry name" value="Ribokinase-like"/>
    <property type="match status" value="1"/>
</dbReference>
<dbReference type="Gene3D" id="3.40.1190.20">
    <property type="match status" value="1"/>
</dbReference>
<keyword evidence="4" id="KW-0418">Kinase</keyword>
<dbReference type="InterPro" id="IPR029056">
    <property type="entry name" value="Ribokinase-like"/>
</dbReference>
<dbReference type="Proteomes" id="UP001280121">
    <property type="component" value="Unassembled WGS sequence"/>
</dbReference>
<dbReference type="InterPro" id="IPR023314">
    <property type="entry name" value="Myo_inos_IolC-like_sf"/>
</dbReference>
<dbReference type="GO" id="GO:0006000">
    <property type="term" value="P:fructose metabolic process"/>
    <property type="evidence" value="ECO:0007669"/>
    <property type="project" value="TreeGrafter"/>
</dbReference>
<dbReference type="EMBL" id="JANJYI010000005">
    <property type="protein sequence ID" value="KAK2649513.1"/>
    <property type="molecule type" value="Genomic_DNA"/>
</dbReference>
<gene>
    <name evidence="7" type="ORF">Ddye_017002</name>
</gene>
<dbReference type="InterPro" id="IPR050306">
    <property type="entry name" value="PfkB_Carbo_kinase"/>
</dbReference>
<organism evidence="7 8">
    <name type="scientific">Dipteronia dyeriana</name>
    <dbReference type="NCBI Taxonomy" id="168575"/>
    <lineage>
        <taxon>Eukaryota</taxon>
        <taxon>Viridiplantae</taxon>
        <taxon>Streptophyta</taxon>
        <taxon>Embryophyta</taxon>
        <taxon>Tracheophyta</taxon>
        <taxon>Spermatophyta</taxon>
        <taxon>Magnoliopsida</taxon>
        <taxon>eudicotyledons</taxon>
        <taxon>Gunneridae</taxon>
        <taxon>Pentapetalae</taxon>
        <taxon>rosids</taxon>
        <taxon>malvids</taxon>
        <taxon>Sapindales</taxon>
        <taxon>Sapindaceae</taxon>
        <taxon>Hippocastanoideae</taxon>
        <taxon>Acereae</taxon>
        <taxon>Dipteronia</taxon>
    </lineage>
</organism>
<dbReference type="Pfam" id="PF00294">
    <property type="entry name" value="PfkB"/>
    <property type="match status" value="1"/>
</dbReference>
<dbReference type="InterPro" id="IPR011611">
    <property type="entry name" value="PfkB_dom"/>
</dbReference>
<feature type="domain" description="Carbohydrate kinase PfkB" evidence="6">
    <location>
        <begin position="17"/>
        <end position="71"/>
    </location>
</feature>
<name>A0AAD9U8F4_9ROSI</name>
<evidence type="ECO:0000313" key="7">
    <source>
        <dbReference type="EMBL" id="KAK2649513.1"/>
    </source>
</evidence>
<evidence type="ECO:0000313" key="8">
    <source>
        <dbReference type="Proteomes" id="UP001280121"/>
    </source>
</evidence>
<comment type="similarity">
    <text evidence="1">Belongs to the carbohydrate kinase PfkB family.</text>
</comment>
<dbReference type="GO" id="GO:0005829">
    <property type="term" value="C:cytosol"/>
    <property type="evidence" value="ECO:0007669"/>
    <property type="project" value="TreeGrafter"/>
</dbReference>
<sequence length="72" mass="7666">MKHCKMLTNARKTRFSLVVCFGELLIDFVLTVAGVSLAEAPDFKKAPSGAPANVVIGISRQEGSSAFVGKVR</sequence>
<dbReference type="PANTHER" id="PTHR43085">
    <property type="entry name" value="HEXOKINASE FAMILY MEMBER"/>
    <property type="match status" value="1"/>
</dbReference>
<dbReference type="PANTHER" id="PTHR43085:SF7">
    <property type="entry name" value="FRUCTOKINASE-7-RELATED"/>
    <property type="match status" value="1"/>
</dbReference>
<evidence type="ECO:0000256" key="1">
    <source>
        <dbReference type="ARBA" id="ARBA00010688"/>
    </source>
</evidence>
<proteinExistence type="inferred from homology"/>
<accession>A0AAD9U8F4</accession>
<keyword evidence="8" id="KW-1185">Reference proteome</keyword>